<sequence>MARTKKGGVIRGSRIPKSDVAARFRNAYRSNHGRTGFEGDWDDFVESLNAKLQEAVGILAGEDTAPYYQPANVLKRCVYELVLDLEDAGMSDKIDDLIDHIRVAHEVGKPFGDRRVLRTLRKACETNTFYYILLGLEGTTIKTFSLSKSNVTRFAQQLNYARRHRVPPEFLIGFLMQTGGIGQVCKRAGEPKRVEKWFADLRKADKAKRRLSLLTEADPPLVLSEDVGVGPAVDLEPADQLAAGHGGAIERGG</sequence>
<comment type="caution">
    <text evidence="1">The sequence shown here is derived from an EMBL/GenBank/DDBJ whole genome shotgun (WGS) entry which is preliminary data.</text>
</comment>
<dbReference type="RefSeq" id="WP_156135781.1">
    <property type="nucleotide sequence ID" value="NZ_JRVC01000011.1"/>
</dbReference>
<organism evidence="1 2">
    <name type="scientific">Novosphingobium subterraneum</name>
    <dbReference type="NCBI Taxonomy" id="48936"/>
    <lineage>
        <taxon>Bacteria</taxon>
        <taxon>Pseudomonadati</taxon>
        <taxon>Pseudomonadota</taxon>
        <taxon>Alphaproteobacteria</taxon>
        <taxon>Sphingomonadales</taxon>
        <taxon>Sphingomonadaceae</taxon>
        <taxon>Novosphingobium</taxon>
    </lineage>
</organism>
<name>A0A0B8ZRS0_9SPHN</name>
<evidence type="ECO:0000313" key="1">
    <source>
        <dbReference type="EMBL" id="KHS45845.1"/>
    </source>
</evidence>
<proteinExistence type="predicted"/>
<dbReference type="Proteomes" id="UP000031338">
    <property type="component" value="Unassembled WGS sequence"/>
</dbReference>
<protein>
    <submittedName>
        <fullName evidence="1">Uncharacterized protein</fullName>
    </submittedName>
</protein>
<accession>A0A0B8ZRS0</accession>
<gene>
    <name evidence="1" type="ORF">NJ75_02450</name>
</gene>
<reference evidence="1 2" key="1">
    <citation type="submission" date="2014-10" db="EMBL/GenBank/DDBJ databases">
        <title>Draft genome sequence of Novosphingobium subterraneum DSM 12447.</title>
        <authorList>
            <person name="Gan H.M."/>
            <person name="Gan H.Y."/>
            <person name="Savka M.A."/>
        </authorList>
    </citation>
    <scope>NUCLEOTIDE SEQUENCE [LARGE SCALE GENOMIC DNA]</scope>
    <source>
        <strain evidence="1 2">DSM 12447</strain>
    </source>
</reference>
<keyword evidence="2" id="KW-1185">Reference proteome</keyword>
<dbReference type="STRING" id="48936.NJ75_02450"/>
<evidence type="ECO:0000313" key="2">
    <source>
        <dbReference type="Proteomes" id="UP000031338"/>
    </source>
</evidence>
<dbReference type="EMBL" id="JRVC01000011">
    <property type="protein sequence ID" value="KHS45845.1"/>
    <property type="molecule type" value="Genomic_DNA"/>
</dbReference>
<dbReference type="AlphaFoldDB" id="A0A0B8ZRS0"/>